<reference evidence="1 2" key="1">
    <citation type="submission" date="2017-05" db="EMBL/GenBank/DDBJ databases">
        <title>Biotechnological potential of actinobacteria isolated from South African environments.</title>
        <authorList>
            <person name="Le Roes-Hill M."/>
            <person name="Prins A."/>
            <person name="Durrell K.A."/>
        </authorList>
    </citation>
    <scope>NUCLEOTIDE SEQUENCE [LARGE SCALE GENOMIC DNA]</scope>
    <source>
        <strain evidence="1">BS2</strain>
    </source>
</reference>
<evidence type="ECO:0008006" key="3">
    <source>
        <dbReference type="Google" id="ProtNLM"/>
    </source>
</evidence>
<organism evidence="1 2">
    <name type="scientific">Gordonia lacunae</name>
    <dbReference type="NCBI Taxonomy" id="417102"/>
    <lineage>
        <taxon>Bacteria</taxon>
        <taxon>Bacillati</taxon>
        <taxon>Actinomycetota</taxon>
        <taxon>Actinomycetes</taxon>
        <taxon>Mycobacteriales</taxon>
        <taxon>Gordoniaceae</taxon>
        <taxon>Gordonia</taxon>
    </lineage>
</organism>
<keyword evidence="2" id="KW-1185">Reference proteome</keyword>
<gene>
    <name evidence="1" type="ORF">CA982_02660</name>
</gene>
<accession>A0A243QG46</accession>
<evidence type="ECO:0000313" key="2">
    <source>
        <dbReference type="Proteomes" id="UP000194632"/>
    </source>
</evidence>
<name>A0A243QG46_9ACTN</name>
<comment type="caution">
    <text evidence="1">The sequence shown here is derived from an EMBL/GenBank/DDBJ whole genome shotgun (WGS) entry which is preliminary data.</text>
</comment>
<dbReference type="InterPro" id="IPR019639">
    <property type="entry name" value="DUF2505"/>
</dbReference>
<dbReference type="EMBL" id="NGFO01000002">
    <property type="protein sequence ID" value="OUC80651.1"/>
    <property type="molecule type" value="Genomic_DNA"/>
</dbReference>
<dbReference type="Pfam" id="PF10698">
    <property type="entry name" value="DUF2505"/>
    <property type="match status" value="1"/>
</dbReference>
<dbReference type="RefSeq" id="WP_086533793.1">
    <property type="nucleotide sequence ID" value="NZ_JBLKRZ010000002.1"/>
</dbReference>
<dbReference type="STRING" id="417102.CA982_02660"/>
<proteinExistence type="predicted"/>
<protein>
    <recommendedName>
        <fullName evidence="3">DUF2505 domain-containing protein</fullName>
    </recommendedName>
</protein>
<sequence>MARRLSYSARYAQSAEKLYQAQSIKQYWDDMMAGFQMISPHCEVDSFVSDETGIRVVLKQTIGRDQLPALAQTVMKKDMVITREETLGPFDPDNTKGTYNASIPAGPGSLNGWQELFPTENGGCTIRRTSEAKVFVPFVNGKLEQMILINLVDLFRAEAEYAKDWVDKNL</sequence>
<dbReference type="AlphaFoldDB" id="A0A243QG46"/>
<evidence type="ECO:0000313" key="1">
    <source>
        <dbReference type="EMBL" id="OUC80651.1"/>
    </source>
</evidence>
<dbReference type="Proteomes" id="UP000194632">
    <property type="component" value="Unassembled WGS sequence"/>
</dbReference>
<dbReference type="OrthoDB" id="4709096at2"/>